<dbReference type="PROSITE" id="PS51123">
    <property type="entry name" value="OMPA_2"/>
    <property type="match status" value="1"/>
</dbReference>
<evidence type="ECO:0000313" key="11">
    <source>
        <dbReference type="EMBL" id="OAT28112.1"/>
    </source>
</evidence>
<dbReference type="EMBL" id="LXEQ01000033">
    <property type="protein sequence ID" value="OAT28112.1"/>
    <property type="molecule type" value="Genomic_DNA"/>
</dbReference>
<dbReference type="Gene3D" id="3.30.1330.60">
    <property type="entry name" value="OmpA-like domain"/>
    <property type="match status" value="1"/>
</dbReference>
<keyword evidence="11" id="KW-0282">Flagellum</keyword>
<sequence length="319" mass="35033">MSDIGDSDKKRNANNGDSEKKRKNSIIIKRVTKVNGSVHKGAWKVAFADFAISMMALFLVLWIMGATTEEQRQQMASAVESNEIVEFDGASSILEGAGGNTLQEKTESASSTKKEEESSTDASDEEKKEALSRLASYYESQAQLGQLATELTQTIQEMKVSDSVVIEVVEQGVRVRFQDQAKKPLFDSGSRQLSNYFVKILRNLAPAFSKINNKVMISGHSDATPLNNAFYSNWELSTERAISARHILVQNGMLSDRVLQLAGYADTMPLQGKDPLDPVNRRIEILILTEKGEKELKNMFKQGPASEPSAPAPSAPPAS</sequence>
<feature type="compositionally biased region" description="Pro residues" evidence="8">
    <location>
        <begin position="310"/>
        <end position="319"/>
    </location>
</feature>
<evidence type="ECO:0000256" key="3">
    <source>
        <dbReference type="ARBA" id="ARBA00022475"/>
    </source>
</evidence>
<gene>
    <name evidence="11" type="ORF">M976_01951</name>
</gene>
<evidence type="ECO:0000256" key="8">
    <source>
        <dbReference type="SAM" id="MobiDB-lite"/>
    </source>
</evidence>
<dbReference type="InterPro" id="IPR006665">
    <property type="entry name" value="OmpA-like"/>
</dbReference>
<dbReference type="InterPro" id="IPR025713">
    <property type="entry name" value="MotB-like_N_dom"/>
</dbReference>
<comment type="similarity">
    <text evidence="2">Belongs to the MotB family.</text>
</comment>
<feature type="compositionally biased region" description="Basic and acidic residues" evidence="8">
    <location>
        <begin position="104"/>
        <end position="117"/>
    </location>
</feature>
<dbReference type="Proteomes" id="UP000078407">
    <property type="component" value="Unassembled WGS sequence"/>
</dbReference>
<comment type="caution">
    <text evidence="11">The sequence shown here is derived from an EMBL/GenBank/DDBJ whole genome shotgun (WGS) entry which is preliminary data.</text>
</comment>
<dbReference type="InterPro" id="IPR036737">
    <property type="entry name" value="OmpA-like_sf"/>
</dbReference>
<dbReference type="Pfam" id="PF00691">
    <property type="entry name" value="OmpA"/>
    <property type="match status" value="1"/>
</dbReference>
<comment type="subcellular location">
    <subcellularLocation>
        <location evidence="1">Cell membrane</location>
        <topology evidence="1">Single-pass membrane protein</topology>
    </subcellularLocation>
</comment>
<dbReference type="PANTHER" id="PTHR30329">
    <property type="entry name" value="STATOR ELEMENT OF FLAGELLAR MOTOR COMPLEX"/>
    <property type="match status" value="1"/>
</dbReference>
<keyword evidence="12" id="KW-1185">Reference proteome</keyword>
<keyword evidence="6 7" id="KW-0472">Membrane</keyword>
<evidence type="ECO:0000259" key="10">
    <source>
        <dbReference type="PROSITE" id="PS51123"/>
    </source>
</evidence>
<dbReference type="CDD" id="cd07185">
    <property type="entry name" value="OmpA_C-like"/>
    <property type="match status" value="1"/>
</dbReference>
<dbReference type="RefSeq" id="WP_064544181.1">
    <property type="nucleotide sequence ID" value="NZ_LXEQ01000033.1"/>
</dbReference>
<dbReference type="Pfam" id="PF13677">
    <property type="entry name" value="MotB_plug"/>
    <property type="match status" value="1"/>
</dbReference>
<reference evidence="11 12" key="1">
    <citation type="submission" date="2016-04" db="EMBL/GenBank/DDBJ databases">
        <title>ATOL: Assembling a taxonomically balanced genome-scale reconstruction of the evolutionary history of the Enterobacteriaceae.</title>
        <authorList>
            <person name="Plunkett G.III."/>
            <person name="Neeno-Eckwall E.C."/>
            <person name="Glasner J.D."/>
            <person name="Perna N.T."/>
        </authorList>
    </citation>
    <scope>NUCLEOTIDE SEQUENCE [LARGE SCALE GENOMIC DNA]</scope>
    <source>
        <strain evidence="11 12">ATCC 51602</strain>
    </source>
</reference>
<feature type="region of interest" description="Disordered" evidence="8">
    <location>
        <begin position="1"/>
        <end position="21"/>
    </location>
</feature>
<evidence type="ECO:0000313" key="12">
    <source>
        <dbReference type="Proteomes" id="UP000078407"/>
    </source>
</evidence>
<protein>
    <submittedName>
        <fullName evidence="11">MotB family flagellar motor rotation protein</fullName>
    </submittedName>
</protein>
<evidence type="ECO:0000256" key="9">
    <source>
        <dbReference type="SAM" id="Phobius"/>
    </source>
</evidence>
<proteinExistence type="inferred from homology"/>
<dbReference type="SUPFAM" id="SSF103088">
    <property type="entry name" value="OmpA-like"/>
    <property type="match status" value="1"/>
</dbReference>
<evidence type="ECO:0000256" key="5">
    <source>
        <dbReference type="ARBA" id="ARBA00022989"/>
    </source>
</evidence>
<name>A0ABX2W9B2_9ENTR</name>
<keyword evidence="11" id="KW-0966">Cell projection</keyword>
<feature type="domain" description="OmpA-like" evidence="10">
    <location>
        <begin position="173"/>
        <end position="291"/>
    </location>
</feature>
<evidence type="ECO:0000256" key="2">
    <source>
        <dbReference type="ARBA" id="ARBA00008914"/>
    </source>
</evidence>
<evidence type="ECO:0000256" key="1">
    <source>
        <dbReference type="ARBA" id="ARBA00004162"/>
    </source>
</evidence>
<dbReference type="PANTHER" id="PTHR30329:SF21">
    <property type="entry name" value="LIPOPROTEIN YIAD-RELATED"/>
    <property type="match status" value="1"/>
</dbReference>
<feature type="region of interest" description="Disordered" evidence="8">
    <location>
        <begin position="299"/>
        <end position="319"/>
    </location>
</feature>
<feature type="compositionally biased region" description="Basic and acidic residues" evidence="8">
    <location>
        <begin position="1"/>
        <end position="11"/>
    </location>
</feature>
<accession>A0ABX2W9B2</accession>
<dbReference type="InterPro" id="IPR050330">
    <property type="entry name" value="Bact_OuterMem_StrucFunc"/>
</dbReference>
<feature type="transmembrane region" description="Helical" evidence="9">
    <location>
        <begin position="45"/>
        <end position="65"/>
    </location>
</feature>
<organism evidence="11 12">
    <name type="scientific">Buttiauxella ferragutiae ATCC 51602</name>
    <dbReference type="NCBI Taxonomy" id="1354252"/>
    <lineage>
        <taxon>Bacteria</taxon>
        <taxon>Pseudomonadati</taxon>
        <taxon>Pseudomonadota</taxon>
        <taxon>Gammaproteobacteria</taxon>
        <taxon>Enterobacterales</taxon>
        <taxon>Enterobacteriaceae</taxon>
        <taxon>Buttiauxella</taxon>
    </lineage>
</organism>
<evidence type="ECO:0000256" key="6">
    <source>
        <dbReference type="ARBA" id="ARBA00023136"/>
    </source>
</evidence>
<keyword evidence="4 9" id="KW-0812">Transmembrane</keyword>
<keyword evidence="11" id="KW-0969">Cilium</keyword>
<feature type="region of interest" description="Disordered" evidence="8">
    <location>
        <begin position="95"/>
        <end position="126"/>
    </location>
</feature>
<evidence type="ECO:0000256" key="7">
    <source>
        <dbReference type="PROSITE-ProRule" id="PRU00473"/>
    </source>
</evidence>
<keyword evidence="3" id="KW-1003">Cell membrane</keyword>
<evidence type="ECO:0000256" key="4">
    <source>
        <dbReference type="ARBA" id="ARBA00022692"/>
    </source>
</evidence>
<keyword evidence="5 9" id="KW-1133">Transmembrane helix</keyword>